<dbReference type="RefSeq" id="WP_143785762.1">
    <property type="nucleotide sequence ID" value="NZ_FUZU01000002.1"/>
</dbReference>
<dbReference type="PANTHER" id="PTHR31793:SF24">
    <property type="entry name" value="LONG-CHAIN ACYL-COA THIOESTERASE FADM"/>
    <property type="match status" value="1"/>
</dbReference>
<dbReference type="InterPro" id="IPR050563">
    <property type="entry name" value="4-hydroxybenzoyl-CoA_TE"/>
</dbReference>
<keyword evidence="2" id="KW-1185">Reference proteome</keyword>
<dbReference type="InterPro" id="IPR029069">
    <property type="entry name" value="HotDog_dom_sf"/>
</dbReference>
<dbReference type="STRING" id="688867.SAMN05660236_2708"/>
<dbReference type="Pfam" id="PF13279">
    <property type="entry name" value="4HBT_2"/>
    <property type="match status" value="1"/>
</dbReference>
<protein>
    <submittedName>
        <fullName evidence="1">Acyl-CoA thioester hydrolase</fullName>
    </submittedName>
</protein>
<accession>A0A1T5L7M5</accession>
<dbReference type="PANTHER" id="PTHR31793">
    <property type="entry name" value="4-HYDROXYBENZOYL-COA THIOESTERASE FAMILY MEMBER"/>
    <property type="match status" value="1"/>
</dbReference>
<proteinExistence type="predicted"/>
<dbReference type="GO" id="GO:0047617">
    <property type="term" value="F:fatty acyl-CoA hydrolase activity"/>
    <property type="evidence" value="ECO:0007669"/>
    <property type="project" value="TreeGrafter"/>
</dbReference>
<reference evidence="1 2" key="1">
    <citation type="submission" date="2017-02" db="EMBL/GenBank/DDBJ databases">
        <authorList>
            <person name="Peterson S.W."/>
        </authorList>
    </citation>
    <scope>NUCLEOTIDE SEQUENCE [LARGE SCALE GENOMIC DNA]</scope>
    <source>
        <strain evidence="1 2">DSM 25262</strain>
    </source>
</reference>
<evidence type="ECO:0000313" key="2">
    <source>
        <dbReference type="Proteomes" id="UP000190961"/>
    </source>
</evidence>
<dbReference type="CDD" id="cd00586">
    <property type="entry name" value="4HBT"/>
    <property type="match status" value="1"/>
</dbReference>
<organism evidence="1 2">
    <name type="scientific">Ohtaekwangia koreensis</name>
    <dbReference type="NCBI Taxonomy" id="688867"/>
    <lineage>
        <taxon>Bacteria</taxon>
        <taxon>Pseudomonadati</taxon>
        <taxon>Bacteroidota</taxon>
        <taxon>Cytophagia</taxon>
        <taxon>Cytophagales</taxon>
        <taxon>Fulvivirgaceae</taxon>
        <taxon>Ohtaekwangia</taxon>
    </lineage>
</organism>
<dbReference type="OrthoDB" id="760345at2"/>
<evidence type="ECO:0000313" key="1">
    <source>
        <dbReference type="EMBL" id="SKC72056.1"/>
    </source>
</evidence>
<dbReference type="Gene3D" id="3.10.129.10">
    <property type="entry name" value="Hotdog Thioesterase"/>
    <property type="match status" value="1"/>
</dbReference>
<gene>
    <name evidence="1" type="ORF">SAMN05660236_2708</name>
</gene>
<sequence>MATFSLPIQIRWADIDQNRHLRHSAYYDYGAMARMIFLSEHGITTQKLESLKIGPILFREEAVFKREITLDDKLTLDVELIKASKDFSRWSLRHNFLKHDNALAANVTVEGAWLDLEKRKLVTPDEFVQSIFNEFPRAASFEWIIREEKKV</sequence>
<dbReference type="AlphaFoldDB" id="A0A1T5L7M5"/>
<dbReference type="Proteomes" id="UP000190961">
    <property type="component" value="Unassembled WGS sequence"/>
</dbReference>
<dbReference type="SUPFAM" id="SSF54637">
    <property type="entry name" value="Thioesterase/thiol ester dehydrase-isomerase"/>
    <property type="match status" value="1"/>
</dbReference>
<keyword evidence="1" id="KW-0378">Hydrolase</keyword>
<dbReference type="EMBL" id="FUZU01000002">
    <property type="protein sequence ID" value="SKC72056.1"/>
    <property type="molecule type" value="Genomic_DNA"/>
</dbReference>
<name>A0A1T5L7M5_9BACT</name>